<dbReference type="EMBL" id="ML208585">
    <property type="protein sequence ID" value="TFK62377.1"/>
    <property type="molecule type" value="Genomic_DNA"/>
</dbReference>
<organism evidence="1 2">
    <name type="scientific">Pluteus cervinus</name>
    <dbReference type="NCBI Taxonomy" id="181527"/>
    <lineage>
        <taxon>Eukaryota</taxon>
        <taxon>Fungi</taxon>
        <taxon>Dikarya</taxon>
        <taxon>Basidiomycota</taxon>
        <taxon>Agaricomycotina</taxon>
        <taxon>Agaricomycetes</taxon>
        <taxon>Agaricomycetidae</taxon>
        <taxon>Agaricales</taxon>
        <taxon>Pluteineae</taxon>
        <taxon>Pluteaceae</taxon>
        <taxon>Pluteus</taxon>
    </lineage>
</organism>
<reference evidence="1 2" key="1">
    <citation type="journal article" date="2019" name="Nat. Ecol. Evol.">
        <title>Megaphylogeny resolves global patterns of mushroom evolution.</title>
        <authorList>
            <person name="Varga T."/>
            <person name="Krizsan K."/>
            <person name="Foldi C."/>
            <person name="Dima B."/>
            <person name="Sanchez-Garcia M."/>
            <person name="Sanchez-Ramirez S."/>
            <person name="Szollosi G.J."/>
            <person name="Szarkandi J.G."/>
            <person name="Papp V."/>
            <person name="Albert L."/>
            <person name="Andreopoulos W."/>
            <person name="Angelini C."/>
            <person name="Antonin V."/>
            <person name="Barry K.W."/>
            <person name="Bougher N.L."/>
            <person name="Buchanan P."/>
            <person name="Buyck B."/>
            <person name="Bense V."/>
            <person name="Catcheside P."/>
            <person name="Chovatia M."/>
            <person name="Cooper J."/>
            <person name="Damon W."/>
            <person name="Desjardin D."/>
            <person name="Finy P."/>
            <person name="Geml J."/>
            <person name="Haridas S."/>
            <person name="Hughes K."/>
            <person name="Justo A."/>
            <person name="Karasinski D."/>
            <person name="Kautmanova I."/>
            <person name="Kiss B."/>
            <person name="Kocsube S."/>
            <person name="Kotiranta H."/>
            <person name="LaButti K.M."/>
            <person name="Lechner B.E."/>
            <person name="Liimatainen K."/>
            <person name="Lipzen A."/>
            <person name="Lukacs Z."/>
            <person name="Mihaltcheva S."/>
            <person name="Morgado L.N."/>
            <person name="Niskanen T."/>
            <person name="Noordeloos M.E."/>
            <person name="Ohm R.A."/>
            <person name="Ortiz-Santana B."/>
            <person name="Ovrebo C."/>
            <person name="Racz N."/>
            <person name="Riley R."/>
            <person name="Savchenko A."/>
            <person name="Shiryaev A."/>
            <person name="Soop K."/>
            <person name="Spirin V."/>
            <person name="Szebenyi C."/>
            <person name="Tomsovsky M."/>
            <person name="Tulloss R.E."/>
            <person name="Uehling J."/>
            <person name="Grigoriev I.V."/>
            <person name="Vagvolgyi C."/>
            <person name="Papp T."/>
            <person name="Martin F.M."/>
            <person name="Miettinen O."/>
            <person name="Hibbett D.S."/>
            <person name="Nagy L.G."/>
        </authorList>
    </citation>
    <scope>NUCLEOTIDE SEQUENCE [LARGE SCALE GENOMIC DNA]</scope>
    <source>
        <strain evidence="1 2">NL-1719</strain>
    </source>
</reference>
<dbReference type="Proteomes" id="UP000308600">
    <property type="component" value="Unassembled WGS sequence"/>
</dbReference>
<evidence type="ECO:0000313" key="1">
    <source>
        <dbReference type="EMBL" id="TFK62377.1"/>
    </source>
</evidence>
<name>A0ACD3AC08_9AGAR</name>
<evidence type="ECO:0000313" key="2">
    <source>
        <dbReference type="Proteomes" id="UP000308600"/>
    </source>
</evidence>
<gene>
    <name evidence="1" type="ORF">BDN72DRAFT_903267</name>
</gene>
<sequence>MRVSATFLSFAFVSAAWAKARQQDYLQMNGVEYYGAGIPESTYKELVDKFRYSSSAYAIMCLKPNNHTLVTSFNDFVTDTQGFVARDDEKREIVAAFRGSTSLRDAFTDIQVRLISFVSPGVTAPIAVRVHTGFLASWNAVAPTVISAIQAQLLTHPDYSIISTGHSLGGSLASLAGVALAQNFKNVPVKLFTYGQPRTGNPAYAAFANDTLGEGNIFRSVHTRDGVPKIIWKSWGYRHHGIEYWQTKDPSSASVVRKCDPSGEDPTCSASVPTNFLNFEHIHYFDIYSSTPFCW</sequence>
<protein>
    <submittedName>
        <fullName evidence="1">Alpha/beta-hydrolase</fullName>
    </submittedName>
</protein>
<accession>A0ACD3AC08</accession>
<keyword evidence="2" id="KW-1185">Reference proteome</keyword>
<proteinExistence type="predicted"/>